<dbReference type="InterPro" id="IPR008995">
    <property type="entry name" value="Mo/tungstate-bd_C_term_dom"/>
</dbReference>
<evidence type="ECO:0000256" key="2">
    <source>
        <dbReference type="ARBA" id="ARBA00005417"/>
    </source>
</evidence>
<comment type="subcellular location">
    <subcellularLocation>
        <location evidence="1">Cell inner membrane</location>
        <topology evidence="1">Peripheral membrane protein</topology>
    </subcellularLocation>
</comment>
<dbReference type="PROSITE" id="PS00211">
    <property type="entry name" value="ABC_TRANSPORTER_1"/>
    <property type="match status" value="1"/>
</dbReference>
<dbReference type="PANTHER" id="PTHR43875">
    <property type="entry name" value="MALTODEXTRIN IMPORT ATP-BINDING PROTEIN MSMX"/>
    <property type="match status" value="1"/>
</dbReference>
<dbReference type="InterPro" id="IPR027417">
    <property type="entry name" value="P-loop_NTPase"/>
</dbReference>
<dbReference type="Gene3D" id="3.40.50.300">
    <property type="entry name" value="P-loop containing nucleotide triphosphate hydrolases"/>
    <property type="match status" value="1"/>
</dbReference>
<sequence>MAEIRLENVSKSFGSVSVISNISLTVNAGELMVFLGPSGSGKSTLLRMIAGLETIDSGSLTIGGMRSEALPPGHRNVAMVFQNYALYPHMSVRDNMAFGLENIGLPGAEIETRVLKAARMLEMENLLSRKPAQLSGGQRQRVAIGRAIVKEPKAFLFDEPLSNLDAALRVRTRVELAQLHQRMKSTMIYVTHDQTEAMTLADRIVVLNQCKIEQIGTPMEVYLKPASRFVAGFIGSPGMNFVPVDVIRPGRTPIRFGNGFELEIEAPVPAPGRFDLGIRPESVRIMTGENDPSRPSIEAQVGVVEQLGERTLAYCTLEDGSQLIAQDAGRSEVRPGDRVRVGLDPLAVHLFDAAGKSYQAI</sequence>
<accession>A0A508X8N4</accession>
<evidence type="ECO:0000256" key="5">
    <source>
        <dbReference type="ARBA" id="ARBA00022840"/>
    </source>
</evidence>
<keyword evidence="5 7" id="KW-0067">ATP-binding</keyword>
<dbReference type="GeneID" id="61613320"/>
<dbReference type="GO" id="GO:0015423">
    <property type="term" value="F:ABC-type maltose transporter activity"/>
    <property type="evidence" value="ECO:0007669"/>
    <property type="project" value="TreeGrafter"/>
</dbReference>
<evidence type="ECO:0000259" key="6">
    <source>
        <dbReference type="PROSITE" id="PS50893"/>
    </source>
</evidence>
<keyword evidence="7" id="KW-0378">Hydrolase</keyword>
<dbReference type="RefSeq" id="WP_011970433.1">
    <property type="nucleotide sequence ID" value="NZ_CABFNB010000167.1"/>
</dbReference>
<evidence type="ECO:0000313" key="7">
    <source>
        <dbReference type="EMBL" id="VTZ66073.1"/>
    </source>
</evidence>
<dbReference type="Pfam" id="PF08402">
    <property type="entry name" value="TOBE_2"/>
    <property type="match status" value="1"/>
</dbReference>
<proteinExistence type="inferred from homology"/>
<name>A0A508X8N4_9HYPH</name>
<dbReference type="EC" id="3.6.3.20" evidence="7"/>
<dbReference type="OMA" id="ENMAFHM"/>
<keyword evidence="4" id="KW-0547">Nucleotide-binding</keyword>
<comment type="similarity">
    <text evidence="2">Belongs to the ABC transporter superfamily.</text>
</comment>
<feature type="domain" description="ABC transporter" evidence="6">
    <location>
        <begin position="4"/>
        <end position="234"/>
    </location>
</feature>
<dbReference type="InterPro" id="IPR012340">
    <property type="entry name" value="NA-bd_OB-fold"/>
</dbReference>
<dbReference type="CDD" id="cd03301">
    <property type="entry name" value="ABC_MalK_N"/>
    <property type="match status" value="1"/>
</dbReference>
<gene>
    <name evidence="7" type="primary">ugpC</name>
    <name evidence="7" type="ORF">EMEDMD4_950022</name>
</gene>
<dbReference type="SUPFAM" id="SSF52540">
    <property type="entry name" value="P-loop containing nucleoside triphosphate hydrolases"/>
    <property type="match status" value="1"/>
</dbReference>
<dbReference type="AlphaFoldDB" id="A0A508X8N4"/>
<dbReference type="GO" id="GO:0005524">
    <property type="term" value="F:ATP binding"/>
    <property type="evidence" value="ECO:0007669"/>
    <property type="project" value="UniProtKB-KW"/>
</dbReference>
<dbReference type="InterPro" id="IPR013611">
    <property type="entry name" value="Transp-assoc_OB_typ2"/>
</dbReference>
<dbReference type="InterPro" id="IPR017871">
    <property type="entry name" value="ABC_transporter-like_CS"/>
</dbReference>
<evidence type="ECO:0000256" key="3">
    <source>
        <dbReference type="ARBA" id="ARBA00022448"/>
    </source>
</evidence>
<dbReference type="FunFam" id="3.40.50.300:FF:000042">
    <property type="entry name" value="Maltose/maltodextrin ABC transporter, ATP-binding protein"/>
    <property type="match status" value="1"/>
</dbReference>
<dbReference type="InterPro" id="IPR003439">
    <property type="entry name" value="ABC_transporter-like_ATP-bd"/>
</dbReference>
<evidence type="ECO:0000256" key="4">
    <source>
        <dbReference type="ARBA" id="ARBA00022741"/>
    </source>
</evidence>
<dbReference type="GO" id="GO:0016887">
    <property type="term" value="F:ATP hydrolysis activity"/>
    <property type="evidence" value="ECO:0007669"/>
    <property type="project" value="InterPro"/>
</dbReference>
<dbReference type="EMBL" id="CABFNB010000167">
    <property type="protein sequence ID" value="VTZ66073.1"/>
    <property type="molecule type" value="Genomic_DNA"/>
</dbReference>
<dbReference type="GO" id="GO:1990060">
    <property type="term" value="C:maltose transport complex"/>
    <property type="evidence" value="ECO:0007669"/>
    <property type="project" value="TreeGrafter"/>
</dbReference>
<dbReference type="InterPro" id="IPR003593">
    <property type="entry name" value="AAA+_ATPase"/>
</dbReference>
<dbReference type="Proteomes" id="UP000507954">
    <property type="component" value="Unassembled WGS sequence"/>
</dbReference>
<evidence type="ECO:0000256" key="1">
    <source>
        <dbReference type="ARBA" id="ARBA00004417"/>
    </source>
</evidence>
<dbReference type="InterPro" id="IPR047641">
    <property type="entry name" value="ABC_transpr_MalK/UgpC-like"/>
</dbReference>
<protein>
    <submittedName>
        <fullName evidence="7">sn-glycerol-3-phosphate import ATP-binding protein UgpC</fullName>
        <ecNumber evidence="7">3.6.3.20</ecNumber>
    </submittedName>
</protein>
<dbReference type="Pfam" id="PF00005">
    <property type="entry name" value="ABC_tran"/>
    <property type="match status" value="1"/>
</dbReference>
<keyword evidence="3" id="KW-0813">Transport</keyword>
<dbReference type="InterPro" id="IPR015855">
    <property type="entry name" value="ABC_transpr_MalK-like"/>
</dbReference>
<dbReference type="PROSITE" id="PS50893">
    <property type="entry name" value="ABC_TRANSPORTER_2"/>
    <property type="match status" value="1"/>
</dbReference>
<dbReference type="Gene3D" id="2.40.50.100">
    <property type="match status" value="1"/>
</dbReference>
<dbReference type="PANTHER" id="PTHR43875:SF3">
    <property type="entry name" value="MALTOSE_MALTODEXTRIN IMPORT ATP-BINDING PROTEIN MALK"/>
    <property type="match status" value="1"/>
</dbReference>
<dbReference type="SMART" id="SM00382">
    <property type="entry name" value="AAA"/>
    <property type="match status" value="1"/>
</dbReference>
<organism evidence="7">
    <name type="scientific">Sinorhizobium medicae</name>
    <dbReference type="NCBI Taxonomy" id="110321"/>
    <lineage>
        <taxon>Bacteria</taxon>
        <taxon>Pseudomonadati</taxon>
        <taxon>Pseudomonadota</taxon>
        <taxon>Alphaproteobacteria</taxon>
        <taxon>Hyphomicrobiales</taxon>
        <taxon>Rhizobiaceae</taxon>
        <taxon>Sinorhizobium/Ensifer group</taxon>
        <taxon>Sinorhizobium</taxon>
    </lineage>
</organism>
<reference evidence="7" key="1">
    <citation type="submission" date="2019-06" db="EMBL/GenBank/DDBJ databases">
        <authorList>
            <person name="Le Quere A."/>
            <person name="Colella S."/>
        </authorList>
    </citation>
    <scope>NUCLEOTIDE SEQUENCE</scope>
    <source>
        <strain evidence="7">EmedicaeMD41</strain>
    </source>
</reference>
<dbReference type="NCBIfam" id="NF008653">
    <property type="entry name" value="PRK11650.1"/>
    <property type="match status" value="1"/>
</dbReference>
<dbReference type="GO" id="GO:0055052">
    <property type="term" value="C:ATP-binding cassette (ABC) transporter complex, substrate-binding subunit-containing"/>
    <property type="evidence" value="ECO:0007669"/>
    <property type="project" value="TreeGrafter"/>
</dbReference>
<dbReference type="SUPFAM" id="SSF50331">
    <property type="entry name" value="MOP-like"/>
    <property type="match status" value="1"/>
</dbReference>
<dbReference type="Gene3D" id="2.40.50.140">
    <property type="entry name" value="Nucleic acid-binding proteins"/>
    <property type="match status" value="1"/>
</dbReference>